<keyword evidence="2" id="KW-0540">Nuclease</keyword>
<evidence type="ECO:0000256" key="4">
    <source>
        <dbReference type="ARBA" id="ARBA00022801"/>
    </source>
</evidence>
<reference evidence="8" key="1">
    <citation type="submission" date="2018-06" db="EMBL/GenBank/DDBJ databases">
        <authorList>
            <person name="Zhirakovskaya E."/>
        </authorList>
    </citation>
    <scope>NUCLEOTIDE SEQUENCE</scope>
</reference>
<feature type="domain" description="PIN" evidence="7">
    <location>
        <begin position="4"/>
        <end position="122"/>
    </location>
</feature>
<proteinExistence type="inferred from homology"/>
<keyword evidence="5" id="KW-0460">Magnesium</keyword>
<dbReference type="Pfam" id="PF01850">
    <property type="entry name" value="PIN"/>
    <property type="match status" value="1"/>
</dbReference>
<dbReference type="AlphaFoldDB" id="A0A3B1DPJ1"/>
<accession>A0A3B1DPJ1</accession>
<dbReference type="PANTHER" id="PTHR33653">
    <property type="entry name" value="RIBONUCLEASE VAPC2"/>
    <property type="match status" value="1"/>
</dbReference>
<name>A0A3B1DPJ1_9ZZZZ</name>
<dbReference type="GO" id="GO:0004518">
    <property type="term" value="F:nuclease activity"/>
    <property type="evidence" value="ECO:0007669"/>
    <property type="project" value="UniProtKB-KW"/>
</dbReference>
<dbReference type="CDD" id="cd18753">
    <property type="entry name" value="PIN_VapC4-5_FitB-like"/>
    <property type="match status" value="1"/>
</dbReference>
<dbReference type="Gene3D" id="3.40.50.1010">
    <property type="entry name" value="5'-nuclease"/>
    <property type="match status" value="1"/>
</dbReference>
<dbReference type="InterPro" id="IPR029060">
    <property type="entry name" value="PIN-like_dom_sf"/>
</dbReference>
<dbReference type="PANTHER" id="PTHR33653:SF1">
    <property type="entry name" value="RIBONUCLEASE VAPC2"/>
    <property type="match status" value="1"/>
</dbReference>
<comment type="similarity">
    <text evidence="6">Belongs to the PINc/VapC protein family.</text>
</comment>
<gene>
    <name evidence="8" type="ORF">MNBD_UNCLBAC01-353</name>
</gene>
<dbReference type="InterPro" id="IPR050556">
    <property type="entry name" value="Type_II_TA_system_RNase"/>
</dbReference>
<evidence type="ECO:0000259" key="7">
    <source>
        <dbReference type="Pfam" id="PF01850"/>
    </source>
</evidence>
<protein>
    <recommendedName>
        <fullName evidence="7">PIN domain-containing protein</fullName>
    </recommendedName>
</protein>
<organism evidence="8">
    <name type="scientific">hydrothermal vent metagenome</name>
    <dbReference type="NCBI Taxonomy" id="652676"/>
    <lineage>
        <taxon>unclassified sequences</taxon>
        <taxon>metagenomes</taxon>
        <taxon>ecological metagenomes</taxon>
    </lineage>
</organism>
<evidence type="ECO:0000256" key="6">
    <source>
        <dbReference type="ARBA" id="ARBA00038093"/>
    </source>
</evidence>
<sequence length="128" mass="14549">MKQILIDTNFYTEIMRGSLDVKKTMRQSEKIFMCPIVIGELLYGFKNGNKEKKNIEQLNQFLSLSSVETLLITPNTSEFFALIIQQLKKAGTPIPTNDLWIAASAMEHGLAVATMDRHFKKIVNLMLV</sequence>
<dbReference type="GO" id="GO:0016787">
    <property type="term" value="F:hydrolase activity"/>
    <property type="evidence" value="ECO:0007669"/>
    <property type="project" value="UniProtKB-KW"/>
</dbReference>
<evidence type="ECO:0000256" key="3">
    <source>
        <dbReference type="ARBA" id="ARBA00022723"/>
    </source>
</evidence>
<evidence type="ECO:0000256" key="2">
    <source>
        <dbReference type="ARBA" id="ARBA00022722"/>
    </source>
</evidence>
<dbReference type="GO" id="GO:0046872">
    <property type="term" value="F:metal ion binding"/>
    <property type="evidence" value="ECO:0007669"/>
    <property type="project" value="UniProtKB-KW"/>
</dbReference>
<evidence type="ECO:0000256" key="1">
    <source>
        <dbReference type="ARBA" id="ARBA00001946"/>
    </source>
</evidence>
<keyword evidence="4" id="KW-0378">Hydrolase</keyword>
<comment type="cofactor">
    <cofactor evidence="1">
        <name>Mg(2+)</name>
        <dbReference type="ChEBI" id="CHEBI:18420"/>
    </cofactor>
</comment>
<evidence type="ECO:0000256" key="5">
    <source>
        <dbReference type="ARBA" id="ARBA00022842"/>
    </source>
</evidence>
<dbReference type="EMBL" id="UOGJ01000146">
    <property type="protein sequence ID" value="VAX37988.1"/>
    <property type="molecule type" value="Genomic_DNA"/>
</dbReference>
<dbReference type="SUPFAM" id="SSF88723">
    <property type="entry name" value="PIN domain-like"/>
    <property type="match status" value="1"/>
</dbReference>
<keyword evidence="3" id="KW-0479">Metal-binding</keyword>
<evidence type="ECO:0000313" key="8">
    <source>
        <dbReference type="EMBL" id="VAX37988.1"/>
    </source>
</evidence>
<dbReference type="InterPro" id="IPR002716">
    <property type="entry name" value="PIN_dom"/>
</dbReference>